<protein>
    <submittedName>
        <fullName evidence="1">XRE family transcriptional regulator</fullName>
    </submittedName>
</protein>
<dbReference type="InterPro" id="IPR015927">
    <property type="entry name" value="Peptidase_S24_S26A/B/C"/>
</dbReference>
<dbReference type="EMBL" id="CP023284">
    <property type="protein sequence ID" value="ATA54940.1"/>
    <property type="molecule type" value="Genomic_DNA"/>
</dbReference>
<dbReference type="Gene3D" id="2.10.109.10">
    <property type="entry name" value="Umud Fragment, subunit A"/>
    <property type="match status" value="1"/>
</dbReference>
<dbReference type="InterPro" id="IPR036286">
    <property type="entry name" value="LexA/Signal_pep-like_sf"/>
</dbReference>
<dbReference type="CDD" id="cd06529">
    <property type="entry name" value="S24_LexA-like"/>
    <property type="match status" value="1"/>
</dbReference>
<dbReference type="SMART" id="SM00530">
    <property type="entry name" value="HTH_XRE"/>
    <property type="match status" value="1"/>
</dbReference>
<dbReference type="PANTHER" id="PTHR33516:SF2">
    <property type="entry name" value="LEXA REPRESSOR-RELATED"/>
    <property type="match status" value="1"/>
</dbReference>
<dbReference type="Pfam" id="PF01381">
    <property type="entry name" value="HTH_3"/>
    <property type="match status" value="1"/>
</dbReference>
<dbReference type="PANTHER" id="PTHR33516">
    <property type="entry name" value="LEXA REPRESSOR"/>
    <property type="match status" value="1"/>
</dbReference>
<dbReference type="InterPro" id="IPR050077">
    <property type="entry name" value="LexA_repressor"/>
</dbReference>
<dbReference type="Pfam" id="PF00717">
    <property type="entry name" value="Peptidase_S24"/>
    <property type="match status" value="1"/>
</dbReference>
<gene>
    <name evidence="1" type="ORF">CKY39_18285</name>
</gene>
<dbReference type="GO" id="GO:0003677">
    <property type="term" value="F:DNA binding"/>
    <property type="evidence" value="ECO:0007669"/>
    <property type="project" value="InterPro"/>
</dbReference>
<dbReference type="Gene3D" id="1.10.260.40">
    <property type="entry name" value="lambda repressor-like DNA-binding domains"/>
    <property type="match status" value="1"/>
</dbReference>
<evidence type="ECO:0000313" key="1">
    <source>
        <dbReference type="EMBL" id="ATA54940.1"/>
    </source>
</evidence>
<dbReference type="RefSeq" id="WP_095745425.1">
    <property type="nucleotide sequence ID" value="NZ_BKDI01000001.1"/>
</dbReference>
<proteinExistence type="predicted"/>
<accession>A0A250DKS0</accession>
<dbReference type="SUPFAM" id="SSF47413">
    <property type="entry name" value="lambda repressor-like DNA-binding domains"/>
    <property type="match status" value="1"/>
</dbReference>
<organism evidence="1 2">
    <name type="scientific">Variovorax boronicumulans</name>
    <dbReference type="NCBI Taxonomy" id="436515"/>
    <lineage>
        <taxon>Bacteria</taxon>
        <taxon>Pseudomonadati</taxon>
        <taxon>Pseudomonadota</taxon>
        <taxon>Betaproteobacteria</taxon>
        <taxon>Burkholderiales</taxon>
        <taxon>Comamonadaceae</taxon>
        <taxon>Variovorax</taxon>
    </lineage>
</organism>
<evidence type="ECO:0000313" key="2">
    <source>
        <dbReference type="Proteomes" id="UP000217154"/>
    </source>
</evidence>
<dbReference type="InterPro" id="IPR001387">
    <property type="entry name" value="Cro/C1-type_HTH"/>
</dbReference>
<reference evidence="1 2" key="1">
    <citation type="submission" date="2017-09" db="EMBL/GenBank/DDBJ databases">
        <title>The diverse metabolic capabilities of V. boronicumulans make it an excellent choice for continued studies on novel biodegradation.</title>
        <authorList>
            <person name="Sun S."/>
        </authorList>
    </citation>
    <scope>NUCLEOTIDE SEQUENCE [LARGE SCALE GENOMIC DNA]</scope>
    <source>
        <strain evidence="1 2">J1</strain>
    </source>
</reference>
<dbReference type="Proteomes" id="UP000217154">
    <property type="component" value="Chromosome"/>
</dbReference>
<dbReference type="PROSITE" id="PS50943">
    <property type="entry name" value="HTH_CROC1"/>
    <property type="match status" value="1"/>
</dbReference>
<dbReference type="CDD" id="cd00093">
    <property type="entry name" value="HTH_XRE"/>
    <property type="match status" value="1"/>
</dbReference>
<dbReference type="AlphaFoldDB" id="A0A250DKS0"/>
<dbReference type="InterPro" id="IPR010982">
    <property type="entry name" value="Lambda_DNA-bd_dom_sf"/>
</dbReference>
<sequence length="241" mass="26460">METIASRALAARKFAKMTQKQAEAASGVKQSSISKIERGDTSRSMSVLALARAYRADPNWLDTGDGPAPWDEVQIRLARDNAHEPPGPYRVTRIAPIGPAFAPQTPGTVPLISWEQAGEWRGAESPPRPTLAERWIPCIAHHSAGTYALRVRGDSMTSPHGHLKSYPAGSIVFVDPQHTTPDDGERVVAKLDDDIRGEVTFKVYKEDAGRRWLLPLNPAHEAVRVPFTVLGTVIGKWEDED</sequence>
<name>A0A250DKS0_9BURK</name>
<dbReference type="SUPFAM" id="SSF51306">
    <property type="entry name" value="LexA/Signal peptidase"/>
    <property type="match status" value="1"/>
</dbReference>
<dbReference type="InterPro" id="IPR039418">
    <property type="entry name" value="LexA-like"/>
</dbReference>
<dbReference type="KEGG" id="vbo:CKY39_18285"/>